<dbReference type="PANTHER" id="PTHR11829">
    <property type="entry name" value="FORKHEAD BOX PROTEIN"/>
    <property type="match status" value="1"/>
</dbReference>
<keyword evidence="3 4" id="KW-0539">Nucleus</keyword>
<dbReference type="GO" id="GO:0009653">
    <property type="term" value="P:anatomical structure morphogenesis"/>
    <property type="evidence" value="ECO:0007669"/>
    <property type="project" value="TreeGrafter"/>
</dbReference>
<feature type="compositionally biased region" description="Basic and acidic residues" evidence="5">
    <location>
        <begin position="53"/>
        <end position="80"/>
    </location>
</feature>
<dbReference type="PRINTS" id="PR00053">
    <property type="entry name" value="FORKHEAD"/>
</dbReference>
<dbReference type="FunFam" id="1.10.10.10:FF:000352">
    <property type="entry name" value="Forkhead box Q2"/>
    <property type="match status" value="1"/>
</dbReference>
<organism evidence="7 8">
    <name type="scientific">Merluccius polli</name>
    <name type="common">Benguela hake</name>
    <name type="synonym">Merluccius cadenati</name>
    <dbReference type="NCBI Taxonomy" id="89951"/>
    <lineage>
        <taxon>Eukaryota</taxon>
        <taxon>Metazoa</taxon>
        <taxon>Chordata</taxon>
        <taxon>Craniata</taxon>
        <taxon>Vertebrata</taxon>
        <taxon>Euteleostomi</taxon>
        <taxon>Actinopterygii</taxon>
        <taxon>Neopterygii</taxon>
        <taxon>Teleostei</taxon>
        <taxon>Neoteleostei</taxon>
        <taxon>Acanthomorphata</taxon>
        <taxon>Zeiogadaria</taxon>
        <taxon>Gadariae</taxon>
        <taxon>Gadiformes</taxon>
        <taxon>Gadoidei</taxon>
        <taxon>Merlucciidae</taxon>
        <taxon>Merluccius</taxon>
    </lineage>
</organism>
<dbReference type="InterPro" id="IPR050211">
    <property type="entry name" value="FOX_domain-containing"/>
</dbReference>
<keyword evidence="2 4" id="KW-0238">DNA-binding</keyword>
<keyword evidence="8" id="KW-1185">Reference proteome</keyword>
<dbReference type="InterPro" id="IPR047519">
    <property type="entry name" value="FH_FOXQ2-like"/>
</dbReference>
<dbReference type="GO" id="GO:0005634">
    <property type="term" value="C:nucleus"/>
    <property type="evidence" value="ECO:0007669"/>
    <property type="project" value="UniProtKB-SubCell"/>
</dbReference>
<dbReference type="CDD" id="cd20035">
    <property type="entry name" value="FH_FOXQ2-like"/>
    <property type="match status" value="1"/>
</dbReference>
<evidence type="ECO:0000256" key="4">
    <source>
        <dbReference type="PROSITE-ProRule" id="PRU00089"/>
    </source>
</evidence>
<evidence type="ECO:0000259" key="6">
    <source>
        <dbReference type="PROSITE" id="PS50039"/>
    </source>
</evidence>
<reference evidence="7" key="1">
    <citation type="journal article" date="2023" name="Front. Mar. Sci.">
        <title>A new Merluccius polli reference genome to investigate the effects of global change in West African waters.</title>
        <authorList>
            <person name="Mateo J.L."/>
            <person name="Blanco-Fernandez C."/>
            <person name="Garcia-Vazquez E."/>
            <person name="Machado-Schiaffino G."/>
        </authorList>
    </citation>
    <scope>NUCLEOTIDE SEQUENCE</scope>
    <source>
        <strain evidence="7">C29</strain>
        <tissue evidence="7">Fin</tissue>
    </source>
</reference>
<dbReference type="SUPFAM" id="SSF46785">
    <property type="entry name" value="Winged helix' DNA-binding domain"/>
    <property type="match status" value="1"/>
</dbReference>
<evidence type="ECO:0000313" key="7">
    <source>
        <dbReference type="EMBL" id="KAK0133409.1"/>
    </source>
</evidence>
<dbReference type="Pfam" id="PF00250">
    <property type="entry name" value="Forkhead"/>
    <property type="match status" value="1"/>
</dbReference>
<feature type="domain" description="Fork-head" evidence="6">
    <location>
        <begin position="111"/>
        <end position="204"/>
    </location>
</feature>
<feature type="region of interest" description="Disordered" evidence="5">
    <location>
        <begin position="38"/>
        <end position="92"/>
    </location>
</feature>
<comment type="subcellular location">
    <subcellularLocation>
        <location evidence="1 4">Nucleus</location>
    </subcellularLocation>
</comment>
<dbReference type="Proteomes" id="UP001174136">
    <property type="component" value="Unassembled WGS sequence"/>
</dbReference>
<dbReference type="InterPro" id="IPR001766">
    <property type="entry name" value="Fork_head_dom"/>
</dbReference>
<dbReference type="GO" id="GO:0000978">
    <property type="term" value="F:RNA polymerase II cis-regulatory region sequence-specific DNA binding"/>
    <property type="evidence" value="ECO:0007669"/>
    <property type="project" value="TreeGrafter"/>
</dbReference>
<dbReference type="GO" id="GO:0030154">
    <property type="term" value="P:cell differentiation"/>
    <property type="evidence" value="ECO:0007669"/>
    <property type="project" value="TreeGrafter"/>
</dbReference>
<dbReference type="Gene3D" id="1.10.10.10">
    <property type="entry name" value="Winged helix-like DNA-binding domain superfamily/Winged helix DNA-binding domain"/>
    <property type="match status" value="1"/>
</dbReference>
<dbReference type="PROSITE" id="PS00657">
    <property type="entry name" value="FORK_HEAD_1"/>
    <property type="match status" value="1"/>
</dbReference>
<dbReference type="InterPro" id="IPR036388">
    <property type="entry name" value="WH-like_DNA-bd_sf"/>
</dbReference>
<accession>A0AA47M4F1</accession>
<dbReference type="InterPro" id="IPR036390">
    <property type="entry name" value="WH_DNA-bd_sf"/>
</dbReference>
<evidence type="ECO:0000313" key="8">
    <source>
        <dbReference type="Proteomes" id="UP001174136"/>
    </source>
</evidence>
<dbReference type="PROSITE" id="PS50039">
    <property type="entry name" value="FORK_HEAD_3"/>
    <property type="match status" value="1"/>
</dbReference>
<proteinExistence type="predicted"/>
<dbReference type="SMART" id="SM00339">
    <property type="entry name" value="FH"/>
    <property type="match status" value="1"/>
</dbReference>
<dbReference type="AlphaFoldDB" id="A0AA47M4F1"/>
<feature type="DNA-binding region" description="Fork-head" evidence="4">
    <location>
        <begin position="111"/>
        <end position="204"/>
    </location>
</feature>
<dbReference type="InterPro" id="IPR030456">
    <property type="entry name" value="TF_fork_head_CS_2"/>
</dbReference>
<evidence type="ECO:0000256" key="3">
    <source>
        <dbReference type="ARBA" id="ARBA00023242"/>
    </source>
</evidence>
<evidence type="ECO:0000256" key="5">
    <source>
        <dbReference type="SAM" id="MobiDB-lite"/>
    </source>
</evidence>
<comment type="caution">
    <text evidence="7">The sequence shown here is derived from an EMBL/GenBank/DDBJ whole genome shotgun (WGS) entry which is preliminary data.</text>
</comment>
<evidence type="ECO:0000256" key="2">
    <source>
        <dbReference type="ARBA" id="ARBA00023125"/>
    </source>
</evidence>
<gene>
    <name evidence="7" type="primary">Foxa3</name>
    <name evidence="7" type="ORF">N1851_031065</name>
</gene>
<sequence>MVDRRSMGKDRLGLSFTIDYLLYDKGAKSSIEERLEIPQQTVNTHALHHRNRQSKEARVDPDKEETRPQRSDEKKGQMKVEEDEGGVAQGREGEEVNTASICSISEISKDKPTQSYIALISMAILASEEKKLLLCDIYQWIMDHYPYFRSKDKNWRNSVRHNLSLNECFVKASRSDNGKGHYWAVHPSNYQDFSNGDYHCRRTRRRVRRVRGHVPYVSPGSLYYSVPPHPMETGALPYWCCPPAPGQPLSPCLPSRLYWGWPGLRQGWPPSRPSCLCTVISSR</sequence>
<dbReference type="PROSITE" id="PS00658">
    <property type="entry name" value="FORK_HEAD_2"/>
    <property type="match status" value="1"/>
</dbReference>
<protein>
    <submittedName>
        <fullName evidence="7">Hepatocyte nuclear factor 3-gamma</fullName>
    </submittedName>
</protein>
<dbReference type="EMBL" id="JAOPHQ010005989">
    <property type="protein sequence ID" value="KAK0133409.1"/>
    <property type="molecule type" value="Genomic_DNA"/>
</dbReference>
<evidence type="ECO:0000256" key="1">
    <source>
        <dbReference type="ARBA" id="ARBA00004123"/>
    </source>
</evidence>
<dbReference type="PANTHER" id="PTHR11829:SF142">
    <property type="entry name" value="FORK-HEAD DOMAIN-CONTAINING PROTEIN"/>
    <property type="match status" value="1"/>
</dbReference>
<dbReference type="GO" id="GO:0000981">
    <property type="term" value="F:DNA-binding transcription factor activity, RNA polymerase II-specific"/>
    <property type="evidence" value="ECO:0007669"/>
    <property type="project" value="TreeGrafter"/>
</dbReference>
<name>A0AA47M4F1_MERPO</name>
<dbReference type="InterPro" id="IPR018122">
    <property type="entry name" value="TF_fork_head_CS_1"/>
</dbReference>